<evidence type="ECO:0000256" key="1">
    <source>
        <dbReference type="SAM" id="MobiDB-lite"/>
    </source>
</evidence>
<evidence type="ECO:0000313" key="2">
    <source>
        <dbReference type="EMBL" id="KAB2599888.1"/>
    </source>
</evidence>
<feature type="compositionally biased region" description="Low complexity" evidence="1">
    <location>
        <begin position="18"/>
        <end position="31"/>
    </location>
</feature>
<name>A0A5N5F9Y9_9ROSA</name>
<protein>
    <submittedName>
        <fullName evidence="2">Uncharacterized protein</fullName>
    </submittedName>
</protein>
<feature type="compositionally biased region" description="Polar residues" evidence="1">
    <location>
        <begin position="1"/>
        <end position="12"/>
    </location>
</feature>
<accession>A0A5N5F9Y9</accession>
<dbReference type="Proteomes" id="UP000327157">
    <property type="component" value="Chromosome 13"/>
</dbReference>
<reference evidence="2 3" key="3">
    <citation type="submission" date="2019-11" db="EMBL/GenBank/DDBJ databases">
        <title>A de novo genome assembly of a pear dwarfing rootstock.</title>
        <authorList>
            <person name="Wang F."/>
            <person name="Wang J."/>
            <person name="Li S."/>
            <person name="Zhang Y."/>
            <person name="Fang M."/>
            <person name="Ma L."/>
            <person name="Zhao Y."/>
            <person name="Jiang S."/>
        </authorList>
    </citation>
    <scope>NUCLEOTIDE SEQUENCE [LARGE SCALE GENOMIC DNA]</scope>
    <source>
        <strain evidence="2">S2</strain>
        <tissue evidence="2">Leaf</tissue>
    </source>
</reference>
<organism evidence="2 3">
    <name type="scientific">Pyrus ussuriensis x Pyrus communis</name>
    <dbReference type="NCBI Taxonomy" id="2448454"/>
    <lineage>
        <taxon>Eukaryota</taxon>
        <taxon>Viridiplantae</taxon>
        <taxon>Streptophyta</taxon>
        <taxon>Embryophyta</taxon>
        <taxon>Tracheophyta</taxon>
        <taxon>Spermatophyta</taxon>
        <taxon>Magnoliopsida</taxon>
        <taxon>eudicotyledons</taxon>
        <taxon>Gunneridae</taxon>
        <taxon>Pentapetalae</taxon>
        <taxon>rosids</taxon>
        <taxon>fabids</taxon>
        <taxon>Rosales</taxon>
        <taxon>Rosaceae</taxon>
        <taxon>Amygdaloideae</taxon>
        <taxon>Maleae</taxon>
        <taxon>Pyrus</taxon>
    </lineage>
</organism>
<sequence length="57" mass="6373">MIQQATPQSISREITIFSTTVSSSTTPSETTGESHKKKKKSIRKAHFTTAEKRLYST</sequence>
<feature type="compositionally biased region" description="Basic residues" evidence="1">
    <location>
        <begin position="35"/>
        <end position="46"/>
    </location>
</feature>
<proteinExistence type="predicted"/>
<dbReference type="EMBL" id="SMOL01000753">
    <property type="protein sequence ID" value="KAB2599888.1"/>
    <property type="molecule type" value="Genomic_DNA"/>
</dbReference>
<reference evidence="2 3" key="1">
    <citation type="submission" date="2019-09" db="EMBL/GenBank/DDBJ databases">
        <authorList>
            <person name="Ou C."/>
        </authorList>
    </citation>
    <scope>NUCLEOTIDE SEQUENCE [LARGE SCALE GENOMIC DNA]</scope>
    <source>
        <strain evidence="2">S2</strain>
        <tissue evidence="2">Leaf</tissue>
    </source>
</reference>
<dbReference type="AlphaFoldDB" id="A0A5N5F9Y9"/>
<evidence type="ECO:0000313" key="3">
    <source>
        <dbReference type="Proteomes" id="UP000327157"/>
    </source>
</evidence>
<gene>
    <name evidence="2" type="ORF">D8674_010159</name>
</gene>
<feature type="region of interest" description="Disordered" evidence="1">
    <location>
        <begin position="1"/>
        <end position="57"/>
    </location>
</feature>
<comment type="caution">
    <text evidence="2">The sequence shown here is derived from an EMBL/GenBank/DDBJ whole genome shotgun (WGS) entry which is preliminary data.</text>
</comment>
<reference evidence="3" key="2">
    <citation type="submission" date="2019-10" db="EMBL/GenBank/DDBJ databases">
        <title>A de novo genome assembly of a pear dwarfing rootstock.</title>
        <authorList>
            <person name="Wang F."/>
            <person name="Wang J."/>
            <person name="Li S."/>
            <person name="Zhang Y."/>
            <person name="Fang M."/>
            <person name="Ma L."/>
            <person name="Zhao Y."/>
            <person name="Jiang S."/>
        </authorList>
    </citation>
    <scope>NUCLEOTIDE SEQUENCE [LARGE SCALE GENOMIC DNA]</scope>
</reference>
<keyword evidence="3" id="KW-1185">Reference proteome</keyword>